<name>A0A1E5XVZ4_9HYPH</name>
<dbReference type="Proteomes" id="UP000095463">
    <property type="component" value="Unassembled WGS sequence"/>
</dbReference>
<dbReference type="InterPro" id="IPR000847">
    <property type="entry name" value="LysR_HTH_N"/>
</dbReference>
<protein>
    <submittedName>
        <fullName evidence="6">LysR family transcriptional regulator</fullName>
    </submittedName>
</protein>
<feature type="domain" description="HTH lysR-type" evidence="5">
    <location>
        <begin position="1"/>
        <end position="58"/>
    </location>
</feature>
<dbReference type="FunFam" id="1.10.10.10:FF:000001">
    <property type="entry name" value="LysR family transcriptional regulator"/>
    <property type="match status" value="1"/>
</dbReference>
<comment type="caution">
    <text evidence="6">The sequence shown here is derived from an EMBL/GenBank/DDBJ whole genome shotgun (WGS) entry which is preliminary data.</text>
</comment>
<comment type="similarity">
    <text evidence="1">Belongs to the LysR transcriptional regulatory family.</text>
</comment>
<dbReference type="EMBL" id="LAJE02000058">
    <property type="protein sequence ID" value="OEO32744.1"/>
    <property type="molecule type" value="Genomic_DNA"/>
</dbReference>
<keyword evidence="2" id="KW-0805">Transcription regulation</keyword>
<evidence type="ECO:0000259" key="5">
    <source>
        <dbReference type="PROSITE" id="PS50931"/>
    </source>
</evidence>
<dbReference type="SUPFAM" id="SSF46785">
    <property type="entry name" value="Winged helix' DNA-binding domain"/>
    <property type="match status" value="1"/>
</dbReference>
<dbReference type="PROSITE" id="PS50931">
    <property type="entry name" value="HTH_LYSR"/>
    <property type="match status" value="1"/>
</dbReference>
<evidence type="ECO:0000256" key="3">
    <source>
        <dbReference type="ARBA" id="ARBA00023125"/>
    </source>
</evidence>
<reference evidence="6 7" key="1">
    <citation type="journal article" date="2015" name="Genome Announc.">
        <title>Genome Assemblies of Three Soil-Associated Devosia species: D. insulae, D. limi, and D. soli.</title>
        <authorList>
            <person name="Hassan Y.I."/>
            <person name="Lepp D."/>
            <person name="Zhou T."/>
        </authorList>
    </citation>
    <scope>NUCLEOTIDE SEQUENCE [LARGE SCALE GENOMIC DNA]</scope>
    <source>
        <strain evidence="6 7">DS-56</strain>
    </source>
</reference>
<keyword evidence="7" id="KW-1185">Reference proteome</keyword>
<proteinExistence type="inferred from homology"/>
<dbReference type="InterPro" id="IPR005119">
    <property type="entry name" value="LysR_subst-bd"/>
</dbReference>
<accession>A0A1E5XVZ4</accession>
<dbReference type="GO" id="GO:0003700">
    <property type="term" value="F:DNA-binding transcription factor activity"/>
    <property type="evidence" value="ECO:0007669"/>
    <property type="project" value="InterPro"/>
</dbReference>
<dbReference type="Gene3D" id="3.40.190.290">
    <property type="match status" value="1"/>
</dbReference>
<sequence length="289" mass="30863">MTLEQLAVFIAVAEREHLTQGANAVGLSPSAASAAIKALEAYYDVRLFDRVGRRIELTREGRVLLAEARLTLAQVRNTESVLSELGSLRTGILDIRASQTVANYWLPPRLLAFQGQYPGVAINFEVGNTSAVAAAVVDGRAELGLVEGSIDEPVLASTPVVRDRLVVVTTAGARTALSELSWIMREPGSGTRAVFEGAMRAAGHDPGALRVALMLPTNEAVLSAVRSGSCAAALSEMVVAPFVRSGELQVLDIDLPPRQFSILRHRERRLSAAAARFEALCRAGEPGRE</sequence>
<dbReference type="GO" id="GO:0000976">
    <property type="term" value="F:transcription cis-regulatory region binding"/>
    <property type="evidence" value="ECO:0007669"/>
    <property type="project" value="TreeGrafter"/>
</dbReference>
<dbReference type="SUPFAM" id="SSF53850">
    <property type="entry name" value="Periplasmic binding protein-like II"/>
    <property type="match status" value="1"/>
</dbReference>
<evidence type="ECO:0000313" key="6">
    <source>
        <dbReference type="EMBL" id="OEO32744.1"/>
    </source>
</evidence>
<evidence type="ECO:0000256" key="4">
    <source>
        <dbReference type="ARBA" id="ARBA00023163"/>
    </source>
</evidence>
<dbReference type="PANTHER" id="PTHR30126">
    <property type="entry name" value="HTH-TYPE TRANSCRIPTIONAL REGULATOR"/>
    <property type="match status" value="1"/>
</dbReference>
<dbReference type="InterPro" id="IPR036388">
    <property type="entry name" value="WH-like_DNA-bd_sf"/>
</dbReference>
<dbReference type="PANTHER" id="PTHR30126:SF39">
    <property type="entry name" value="HTH-TYPE TRANSCRIPTIONAL REGULATOR CYSL"/>
    <property type="match status" value="1"/>
</dbReference>
<evidence type="ECO:0000256" key="1">
    <source>
        <dbReference type="ARBA" id="ARBA00009437"/>
    </source>
</evidence>
<dbReference type="RefSeq" id="WP_069908133.1">
    <property type="nucleotide sequence ID" value="NZ_LAJE02000058.1"/>
</dbReference>
<evidence type="ECO:0000256" key="2">
    <source>
        <dbReference type="ARBA" id="ARBA00023015"/>
    </source>
</evidence>
<gene>
    <name evidence="6" type="ORF">VW23_010130</name>
</gene>
<dbReference type="Gene3D" id="1.10.10.10">
    <property type="entry name" value="Winged helix-like DNA-binding domain superfamily/Winged helix DNA-binding domain"/>
    <property type="match status" value="1"/>
</dbReference>
<dbReference type="Pfam" id="PF00126">
    <property type="entry name" value="HTH_1"/>
    <property type="match status" value="1"/>
</dbReference>
<evidence type="ECO:0000313" key="7">
    <source>
        <dbReference type="Proteomes" id="UP000095463"/>
    </source>
</evidence>
<keyword evidence="3" id="KW-0238">DNA-binding</keyword>
<dbReference type="Pfam" id="PF03466">
    <property type="entry name" value="LysR_substrate"/>
    <property type="match status" value="1"/>
</dbReference>
<dbReference type="InterPro" id="IPR036390">
    <property type="entry name" value="WH_DNA-bd_sf"/>
</dbReference>
<organism evidence="6 7">
    <name type="scientific">Devosia insulae DS-56</name>
    <dbReference type="NCBI Taxonomy" id="1116389"/>
    <lineage>
        <taxon>Bacteria</taxon>
        <taxon>Pseudomonadati</taxon>
        <taxon>Pseudomonadota</taxon>
        <taxon>Alphaproteobacteria</taxon>
        <taxon>Hyphomicrobiales</taxon>
        <taxon>Devosiaceae</taxon>
        <taxon>Devosia</taxon>
    </lineage>
</organism>
<dbReference type="OrthoDB" id="9808620at2"/>
<dbReference type="AlphaFoldDB" id="A0A1E5XVZ4"/>
<keyword evidence="4" id="KW-0804">Transcription</keyword>